<dbReference type="SUPFAM" id="SSF109998">
    <property type="entry name" value="Triger factor/SurA peptide-binding domain-like"/>
    <property type="match status" value="1"/>
</dbReference>
<organism evidence="5 6">
    <name type="scientific">Flammeovirga pacifica</name>
    <dbReference type="NCBI Taxonomy" id="915059"/>
    <lineage>
        <taxon>Bacteria</taxon>
        <taxon>Pseudomonadati</taxon>
        <taxon>Bacteroidota</taxon>
        <taxon>Cytophagia</taxon>
        <taxon>Cytophagales</taxon>
        <taxon>Flammeovirgaceae</taxon>
        <taxon>Flammeovirga</taxon>
    </lineage>
</organism>
<dbReference type="Proteomes" id="UP000179797">
    <property type="component" value="Unassembled WGS sequence"/>
</dbReference>
<dbReference type="AlphaFoldDB" id="A0A1S1Z4U4"/>
<dbReference type="InterPro" id="IPR000297">
    <property type="entry name" value="PPIase_PpiC"/>
</dbReference>
<evidence type="ECO:0000313" key="5">
    <source>
        <dbReference type="EMBL" id="OHX68247.1"/>
    </source>
</evidence>
<comment type="caution">
    <text evidence="5">The sequence shown here is derived from an EMBL/GenBank/DDBJ whole genome shotgun (WGS) entry which is preliminary data.</text>
</comment>
<name>A0A1S1Z4U4_FLAPC</name>
<dbReference type="InterPro" id="IPR050280">
    <property type="entry name" value="OMP_Chaperone_SurA"/>
</dbReference>
<dbReference type="GO" id="GO:0003755">
    <property type="term" value="F:peptidyl-prolyl cis-trans isomerase activity"/>
    <property type="evidence" value="ECO:0007669"/>
    <property type="project" value="UniProtKB-KW"/>
</dbReference>
<evidence type="ECO:0000256" key="3">
    <source>
        <dbReference type="SAM" id="SignalP"/>
    </source>
</evidence>
<dbReference type="PANTHER" id="PTHR47637:SF1">
    <property type="entry name" value="CHAPERONE SURA"/>
    <property type="match status" value="1"/>
</dbReference>
<evidence type="ECO:0000256" key="2">
    <source>
        <dbReference type="PROSITE-ProRule" id="PRU00278"/>
    </source>
</evidence>
<dbReference type="OrthoDB" id="14196at2"/>
<dbReference type="InterPro" id="IPR027304">
    <property type="entry name" value="Trigger_fact/SurA_dom_sf"/>
</dbReference>
<proteinExistence type="predicted"/>
<keyword evidence="1 3" id="KW-0732">Signal</keyword>
<dbReference type="Pfam" id="PF13616">
    <property type="entry name" value="Rotamase_3"/>
    <property type="match status" value="1"/>
</dbReference>
<dbReference type="EMBL" id="JRYR02000001">
    <property type="protein sequence ID" value="OHX68247.1"/>
    <property type="molecule type" value="Genomic_DNA"/>
</dbReference>
<feature type="domain" description="PpiC" evidence="4">
    <location>
        <begin position="279"/>
        <end position="376"/>
    </location>
</feature>
<protein>
    <submittedName>
        <fullName evidence="5">Peptidylprolyl isomerase</fullName>
    </submittedName>
</protein>
<evidence type="ECO:0000313" key="6">
    <source>
        <dbReference type="Proteomes" id="UP000179797"/>
    </source>
</evidence>
<dbReference type="PROSITE" id="PS50198">
    <property type="entry name" value="PPIC_PPIASE_2"/>
    <property type="match status" value="2"/>
</dbReference>
<dbReference type="PROSITE" id="PS01096">
    <property type="entry name" value="PPIC_PPIASE_1"/>
    <property type="match status" value="1"/>
</dbReference>
<dbReference type="InterPro" id="IPR023058">
    <property type="entry name" value="PPIase_PpiC_CS"/>
</dbReference>
<dbReference type="InterPro" id="IPR046357">
    <property type="entry name" value="PPIase_dom_sf"/>
</dbReference>
<dbReference type="STRING" id="915059.NH26_18795"/>
<keyword evidence="6" id="KW-1185">Reference proteome</keyword>
<keyword evidence="2" id="KW-0697">Rotamase</keyword>
<dbReference type="PANTHER" id="PTHR47637">
    <property type="entry name" value="CHAPERONE SURA"/>
    <property type="match status" value="1"/>
</dbReference>
<reference evidence="5 6" key="1">
    <citation type="journal article" date="2012" name="Int. J. Syst. Evol. Microbiol.">
        <title>Flammeovirga pacifica sp. nov., isolated from deep-sea sediment.</title>
        <authorList>
            <person name="Xu H."/>
            <person name="Fu Y."/>
            <person name="Yang N."/>
            <person name="Ding Z."/>
            <person name="Lai Q."/>
            <person name="Zeng R."/>
        </authorList>
    </citation>
    <scope>NUCLEOTIDE SEQUENCE [LARGE SCALE GENOMIC DNA]</scope>
    <source>
        <strain evidence="6">DSM 24597 / LMG 26175 / WPAGA1</strain>
    </source>
</reference>
<feature type="chain" id="PRO_5010229601" evidence="3">
    <location>
        <begin position="23"/>
        <end position="450"/>
    </location>
</feature>
<evidence type="ECO:0000256" key="1">
    <source>
        <dbReference type="ARBA" id="ARBA00022729"/>
    </source>
</evidence>
<feature type="signal peptide" evidence="3">
    <location>
        <begin position="1"/>
        <end position="22"/>
    </location>
</feature>
<gene>
    <name evidence="5" type="ORF">NH26_18795</name>
</gene>
<keyword evidence="2 5" id="KW-0413">Isomerase</keyword>
<accession>A0A1S1Z4U4</accession>
<sequence length="450" mass="50867">MNSKLSSILGGLLMMISAATFAQTDAVPVDKIIAKVDNNIILLSEVEAGYQQMLTNGQYSKDKQKAKCEVLKNLIVNKIMYAKAQIDSIEVDNARVAEELERRMQYFILQAGSQEKLEKTLGASVNDLRDDLRDQVKEQMTVQTMQQQIIADVSITPKQVKKYYESIPKDSIPFLAAEVKVGQIVRNPKVSDSEKEKARQQLLDIKKRIEAGEDFAVLAKQYSQDYGSARKGGDLGWHGRGELVPEFEEIALTVDPNEIADPVESDFGFHLIQLLERRGGRFRARHILIRPKSNYQDVKDAVSFLDSIRTLIASSDTLGFEKAVNLYSDDQPTRSNAGYFKNQLTGSSYMATDELDPVVFFAIDTMSVGKTSKPLKYRTEDGQQAVRIIYYSEYKPPHYANLKDDYQKLQQATLNSQKNEILEKWIKSAKNDVFIEIDPEFDDCDVVNSI</sequence>
<dbReference type="SUPFAM" id="SSF54534">
    <property type="entry name" value="FKBP-like"/>
    <property type="match status" value="2"/>
</dbReference>
<evidence type="ECO:0000259" key="4">
    <source>
        <dbReference type="PROSITE" id="PS50198"/>
    </source>
</evidence>
<dbReference type="RefSeq" id="WP_044223629.1">
    <property type="nucleotide sequence ID" value="NZ_JRYR02000001.1"/>
</dbReference>
<feature type="domain" description="PpiC" evidence="4">
    <location>
        <begin position="176"/>
        <end position="276"/>
    </location>
</feature>
<dbReference type="Gene3D" id="3.10.50.40">
    <property type="match status" value="2"/>
</dbReference>
<dbReference type="Gene3D" id="1.10.4030.10">
    <property type="entry name" value="Porin chaperone SurA, peptide-binding domain"/>
    <property type="match status" value="1"/>
</dbReference>